<dbReference type="Proteomes" id="UP000271337">
    <property type="component" value="Unassembled WGS sequence"/>
</dbReference>
<dbReference type="InterPro" id="IPR000719">
    <property type="entry name" value="Prot_kinase_dom"/>
</dbReference>
<proteinExistence type="predicted"/>
<dbReference type="OrthoDB" id="1668230at2759"/>
<evidence type="ECO:0000256" key="4">
    <source>
        <dbReference type="ARBA" id="ARBA00013948"/>
    </source>
</evidence>
<dbReference type="GO" id="GO:0004674">
    <property type="term" value="F:protein serine/threonine kinase activity"/>
    <property type="evidence" value="ECO:0007669"/>
    <property type="project" value="UniProtKB-EC"/>
</dbReference>
<evidence type="ECO:0000256" key="2">
    <source>
        <dbReference type="ARBA" id="ARBA00011534"/>
    </source>
</evidence>
<evidence type="ECO:0000256" key="6">
    <source>
        <dbReference type="ARBA" id="ARBA00030980"/>
    </source>
</evidence>
<evidence type="ECO:0000313" key="12">
    <source>
        <dbReference type="EMBL" id="RMY40417.1"/>
    </source>
</evidence>
<comment type="catalytic activity">
    <reaction evidence="8">
        <text>L-threonyl-[protein] + ATP = O-phospho-L-threonyl-[protein] + ADP + H(+)</text>
        <dbReference type="Rhea" id="RHEA:46608"/>
        <dbReference type="Rhea" id="RHEA-COMP:11060"/>
        <dbReference type="Rhea" id="RHEA-COMP:11605"/>
        <dbReference type="ChEBI" id="CHEBI:15378"/>
        <dbReference type="ChEBI" id="CHEBI:30013"/>
        <dbReference type="ChEBI" id="CHEBI:30616"/>
        <dbReference type="ChEBI" id="CHEBI:61977"/>
        <dbReference type="ChEBI" id="CHEBI:456216"/>
        <dbReference type="EC" id="2.7.11.1"/>
    </reaction>
</comment>
<dbReference type="Proteomes" id="UP000276864">
    <property type="component" value="Unassembled WGS sequence"/>
</dbReference>
<evidence type="ECO:0000256" key="7">
    <source>
        <dbReference type="ARBA" id="ARBA00033194"/>
    </source>
</evidence>
<comment type="function">
    <text evidence="1">Component of the EKC/KEOPS complex that is required for the formation of a threonylcarbamoyl group on adenosine at position 37 (t(6)A37) in tRNAs that read codons beginning with adenine. The complex is probably involved in the transfer of the threonylcarbamoyl moiety of threonylcarbamoyl-AMP (TC-AMP) to the N6 group of A37. BUD32 has ATPase activity in the context of the EKC/KEOPS complex and likely plays a supporting role to the catalytic subunit KAE1. The EKC/KEOPS complex also promotes both telomere uncapping and telomere elongation. The complex is required for efficient recruitment of transcriptional coactivators.</text>
</comment>
<reference evidence="13 14" key="1">
    <citation type="journal article" date="2018" name="BMC Genomics">
        <title>Genomic evidence for intraspecific hybridization in a clonal and extremely halotolerant yeast.</title>
        <authorList>
            <person name="Gostincar C."/>
            <person name="Stajich J.E."/>
            <person name="Zupancic J."/>
            <person name="Zalar P."/>
            <person name="Gunde-Cimerman N."/>
        </authorList>
    </citation>
    <scope>NUCLEOTIDE SEQUENCE [LARGE SCALE GENOMIC DNA]</scope>
    <source>
        <strain evidence="12 14">EXF-6651</strain>
        <strain evidence="11 13">EXF-6669</strain>
    </source>
</reference>
<feature type="domain" description="Protein kinase" evidence="10">
    <location>
        <begin position="6"/>
        <end position="258"/>
    </location>
</feature>
<dbReference type="GO" id="GO:0005524">
    <property type="term" value="F:ATP binding"/>
    <property type="evidence" value="ECO:0007669"/>
    <property type="project" value="InterPro"/>
</dbReference>
<dbReference type="EMBL" id="QWIL01000256">
    <property type="protein sequence ID" value="RMY21302.1"/>
    <property type="molecule type" value="Genomic_DNA"/>
</dbReference>
<dbReference type="SMART" id="SM00220">
    <property type="entry name" value="S_TKc"/>
    <property type="match status" value="1"/>
</dbReference>
<evidence type="ECO:0000313" key="13">
    <source>
        <dbReference type="Proteomes" id="UP000271337"/>
    </source>
</evidence>
<dbReference type="PANTHER" id="PTHR44329">
    <property type="entry name" value="SERINE/THREONINE-PROTEIN KINASE TNNI3K-RELATED"/>
    <property type="match status" value="1"/>
</dbReference>
<dbReference type="EC" id="2.7.11.1" evidence="3"/>
<dbReference type="PROSITE" id="PS00109">
    <property type="entry name" value="PROTEIN_KINASE_TYR"/>
    <property type="match status" value="1"/>
</dbReference>
<dbReference type="InterPro" id="IPR008266">
    <property type="entry name" value="Tyr_kinase_AS"/>
</dbReference>
<name>A0A3M7A1F7_HORWE</name>
<evidence type="ECO:0000256" key="5">
    <source>
        <dbReference type="ARBA" id="ARBA00019973"/>
    </source>
</evidence>
<dbReference type="SUPFAM" id="SSF56112">
    <property type="entry name" value="Protein kinase-like (PK-like)"/>
    <property type="match status" value="1"/>
</dbReference>
<organism evidence="11 13">
    <name type="scientific">Hortaea werneckii</name>
    <name type="common">Black yeast</name>
    <name type="synonym">Cladosporium werneckii</name>
    <dbReference type="NCBI Taxonomy" id="91943"/>
    <lineage>
        <taxon>Eukaryota</taxon>
        <taxon>Fungi</taxon>
        <taxon>Dikarya</taxon>
        <taxon>Ascomycota</taxon>
        <taxon>Pezizomycotina</taxon>
        <taxon>Dothideomycetes</taxon>
        <taxon>Dothideomycetidae</taxon>
        <taxon>Mycosphaerellales</taxon>
        <taxon>Teratosphaeriaceae</taxon>
        <taxon>Hortaea</taxon>
    </lineage>
</organism>
<dbReference type="Gene3D" id="1.10.510.10">
    <property type="entry name" value="Transferase(Phosphotransferase) domain 1"/>
    <property type="match status" value="1"/>
</dbReference>
<gene>
    <name evidence="12" type="ORF">D0866_01280</name>
    <name evidence="11" type="ORF">D0867_03413</name>
</gene>
<comment type="catalytic activity">
    <reaction evidence="9">
        <text>L-seryl-[protein] + ATP = O-phospho-L-seryl-[protein] + ADP + H(+)</text>
        <dbReference type="Rhea" id="RHEA:17989"/>
        <dbReference type="Rhea" id="RHEA-COMP:9863"/>
        <dbReference type="Rhea" id="RHEA-COMP:11604"/>
        <dbReference type="ChEBI" id="CHEBI:15378"/>
        <dbReference type="ChEBI" id="CHEBI:29999"/>
        <dbReference type="ChEBI" id="CHEBI:30616"/>
        <dbReference type="ChEBI" id="CHEBI:83421"/>
        <dbReference type="ChEBI" id="CHEBI:456216"/>
        <dbReference type="EC" id="2.7.11.1"/>
    </reaction>
</comment>
<comment type="caution">
    <text evidence="11">The sequence shown here is derived from an EMBL/GenBank/DDBJ whole genome shotgun (WGS) entry which is preliminary data.</text>
</comment>
<evidence type="ECO:0000313" key="11">
    <source>
        <dbReference type="EMBL" id="RMY21302.1"/>
    </source>
</evidence>
<evidence type="ECO:0000256" key="1">
    <source>
        <dbReference type="ARBA" id="ARBA00003747"/>
    </source>
</evidence>
<evidence type="ECO:0000256" key="3">
    <source>
        <dbReference type="ARBA" id="ARBA00012513"/>
    </source>
</evidence>
<evidence type="ECO:0000256" key="9">
    <source>
        <dbReference type="ARBA" id="ARBA00048679"/>
    </source>
</evidence>
<evidence type="ECO:0000313" key="14">
    <source>
        <dbReference type="Proteomes" id="UP000276864"/>
    </source>
</evidence>
<dbReference type="PROSITE" id="PS50011">
    <property type="entry name" value="PROTEIN_KINASE_DOM"/>
    <property type="match status" value="1"/>
</dbReference>
<protein>
    <recommendedName>
        <fullName evidence="5">EKC/KEOPS complex subunit BUD32</fullName>
        <ecNumber evidence="3">2.7.11.1</ecNumber>
    </recommendedName>
    <alternativeName>
        <fullName evidence="6 7">Atypical Serine/threonine protein kinase BUD32</fullName>
    </alternativeName>
    <alternativeName>
        <fullName evidence="4">EKC/KEOPS complex subunit bud32</fullName>
    </alternativeName>
</protein>
<dbReference type="AlphaFoldDB" id="A0A3M7A1F7"/>
<sequence length="265" mass="29984">MNVIQGKGITVLGAGLSGIVELRSDGLVLKSPWPDWRAQQSQADPEREARAHFKLQQHLTKIEYARRFIQLISYDPDDSTLTMEYAANGTLRGYLQKQASHVGQTDKLQRYSWILAMAEGLAMLHTQGIIHCDFTPNNMLLDHRMELKITDFGCSSIDGSWSPGTAGARFDPCNGHWSTPVTNEDDLFALGSSIFEILTSQRPYDDISSDQIRLLHRQRQFEDLTGLDMADIILDCWLLRARSAETVYQRVLAAQSALQRRMTRQ</sequence>
<evidence type="ECO:0000259" key="10">
    <source>
        <dbReference type="PROSITE" id="PS50011"/>
    </source>
</evidence>
<dbReference type="EMBL" id="QWIM01000070">
    <property type="protein sequence ID" value="RMY40417.1"/>
    <property type="molecule type" value="Genomic_DNA"/>
</dbReference>
<dbReference type="Pfam" id="PF00069">
    <property type="entry name" value="Pkinase"/>
    <property type="match status" value="1"/>
</dbReference>
<evidence type="ECO:0000256" key="8">
    <source>
        <dbReference type="ARBA" id="ARBA00047899"/>
    </source>
</evidence>
<dbReference type="InterPro" id="IPR051681">
    <property type="entry name" value="Ser/Thr_Kinases-Pseudokinases"/>
</dbReference>
<dbReference type="InterPro" id="IPR011009">
    <property type="entry name" value="Kinase-like_dom_sf"/>
</dbReference>
<accession>A0A3M7A1F7</accession>
<comment type="subunit">
    <text evidence="2">Component of the EKC/KEOPS complex composed of at least BUD32, CGI121, GON7, KAE1 and PCC1; the whole complex dimerizes.</text>
</comment>